<proteinExistence type="predicted"/>
<sequence length="282" mass="31741">MAPGTRSSSRQPLQANRSHTNLHIDQEVIILSSDDEAASVPRKRIRPNSKQAARSKGRTPMAIPHDVVEISSDDDTPPVASCSSVTALQLQIKALQEENERLRKQTAQVMPIVSPEMVQAAESQKRLLTALDDQLSCEICTLRMWTPYTLGCGHTFCQSCLQDWFGTTLAKHMTEHPEYNANPPQVQQYHFILRQGRIGTQQRRHLEDLIERTLRSINHPKYTCPTCRVAVKDRPTEVYSLKQVVRTIADTMGETSPKKTHPPRGARDTGGPWDGFFPVLKL</sequence>
<dbReference type="EMBL" id="OZ037947">
    <property type="protein sequence ID" value="CAL1707857.1"/>
    <property type="molecule type" value="Genomic_DNA"/>
</dbReference>
<evidence type="ECO:0000256" key="4">
    <source>
        <dbReference type="PROSITE-ProRule" id="PRU00175"/>
    </source>
</evidence>
<dbReference type="InterPro" id="IPR027370">
    <property type="entry name" value="Znf-RING_euk"/>
</dbReference>
<feature type="compositionally biased region" description="Polar residues" evidence="5">
    <location>
        <begin position="1"/>
        <end position="23"/>
    </location>
</feature>
<feature type="domain" description="RING-type" evidence="6">
    <location>
        <begin position="137"/>
        <end position="228"/>
    </location>
</feature>
<reference evidence="8" key="1">
    <citation type="submission" date="2024-04" db="EMBL/GenBank/DDBJ databases">
        <authorList>
            <person name="Shaw F."/>
            <person name="Minotto A."/>
        </authorList>
    </citation>
    <scope>NUCLEOTIDE SEQUENCE [LARGE SCALE GENOMIC DNA]</scope>
</reference>
<dbReference type="Pfam" id="PF13445">
    <property type="entry name" value="zf-RING_UBOX"/>
    <property type="match status" value="1"/>
</dbReference>
<keyword evidence="2 4" id="KW-0863">Zinc-finger</keyword>
<name>A0ABP1DL32_9APHY</name>
<evidence type="ECO:0000256" key="3">
    <source>
        <dbReference type="ARBA" id="ARBA00022833"/>
    </source>
</evidence>
<evidence type="ECO:0000259" key="6">
    <source>
        <dbReference type="PROSITE" id="PS50089"/>
    </source>
</evidence>
<dbReference type="SMART" id="SM00184">
    <property type="entry name" value="RING"/>
    <property type="match status" value="1"/>
</dbReference>
<evidence type="ECO:0000256" key="5">
    <source>
        <dbReference type="SAM" id="MobiDB-lite"/>
    </source>
</evidence>
<dbReference type="Gene3D" id="3.30.40.10">
    <property type="entry name" value="Zinc/RING finger domain, C3HC4 (zinc finger)"/>
    <property type="match status" value="1"/>
</dbReference>
<protein>
    <recommendedName>
        <fullName evidence="6">RING-type domain-containing protein</fullName>
    </recommendedName>
</protein>
<dbReference type="Proteomes" id="UP001497453">
    <property type="component" value="Chromosome 4"/>
</dbReference>
<evidence type="ECO:0000313" key="7">
    <source>
        <dbReference type="EMBL" id="CAL1707857.1"/>
    </source>
</evidence>
<evidence type="ECO:0000256" key="1">
    <source>
        <dbReference type="ARBA" id="ARBA00022723"/>
    </source>
</evidence>
<keyword evidence="3" id="KW-0862">Zinc</keyword>
<evidence type="ECO:0000256" key="2">
    <source>
        <dbReference type="ARBA" id="ARBA00022771"/>
    </source>
</evidence>
<dbReference type="PROSITE" id="PS00518">
    <property type="entry name" value="ZF_RING_1"/>
    <property type="match status" value="1"/>
</dbReference>
<evidence type="ECO:0000313" key="8">
    <source>
        <dbReference type="Proteomes" id="UP001497453"/>
    </source>
</evidence>
<dbReference type="SUPFAM" id="SSF57850">
    <property type="entry name" value="RING/U-box"/>
    <property type="match status" value="1"/>
</dbReference>
<feature type="region of interest" description="Disordered" evidence="5">
    <location>
        <begin position="252"/>
        <end position="274"/>
    </location>
</feature>
<keyword evidence="8" id="KW-1185">Reference proteome</keyword>
<organism evidence="7 8">
    <name type="scientific">Somion occarium</name>
    <dbReference type="NCBI Taxonomy" id="3059160"/>
    <lineage>
        <taxon>Eukaryota</taxon>
        <taxon>Fungi</taxon>
        <taxon>Dikarya</taxon>
        <taxon>Basidiomycota</taxon>
        <taxon>Agaricomycotina</taxon>
        <taxon>Agaricomycetes</taxon>
        <taxon>Polyporales</taxon>
        <taxon>Cerrenaceae</taxon>
        <taxon>Somion</taxon>
    </lineage>
</organism>
<keyword evidence="1" id="KW-0479">Metal-binding</keyword>
<accession>A0ABP1DL32</accession>
<dbReference type="InterPro" id="IPR001841">
    <property type="entry name" value="Znf_RING"/>
</dbReference>
<gene>
    <name evidence="7" type="ORF">GFSPODELE1_LOCUS6571</name>
</gene>
<feature type="region of interest" description="Disordered" evidence="5">
    <location>
        <begin position="1"/>
        <end position="59"/>
    </location>
</feature>
<dbReference type="PROSITE" id="PS50089">
    <property type="entry name" value="ZF_RING_2"/>
    <property type="match status" value="1"/>
</dbReference>
<feature type="compositionally biased region" description="Basic residues" evidence="5">
    <location>
        <begin position="41"/>
        <end position="57"/>
    </location>
</feature>
<dbReference type="InterPro" id="IPR017907">
    <property type="entry name" value="Znf_RING_CS"/>
</dbReference>
<dbReference type="InterPro" id="IPR013083">
    <property type="entry name" value="Znf_RING/FYVE/PHD"/>
</dbReference>